<evidence type="ECO:0000313" key="8">
    <source>
        <dbReference type="EMBL" id="QFX92301.1"/>
    </source>
</evidence>
<evidence type="ECO:0000256" key="5">
    <source>
        <dbReference type="ARBA" id="ARBA00023002"/>
    </source>
</evidence>
<dbReference type="Gene3D" id="3.90.180.10">
    <property type="entry name" value="Medium-chain alcohol dehydrogenases, catalytic domain"/>
    <property type="match status" value="1"/>
</dbReference>
<dbReference type="InterPro" id="IPR013154">
    <property type="entry name" value="ADH-like_N"/>
</dbReference>
<evidence type="ECO:0000256" key="4">
    <source>
        <dbReference type="ARBA" id="ARBA00022833"/>
    </source>
</evidence>
<feature type="domain" description="Enoyl reductase (ER)" evidence="7">
    <location>
        <begin position="21"/>
        <end position="358"/>
    </location>
</feature>
<dbReference type="Pfam" id="PF08240">
    <property type="entry name" value="ADH_N"/>
    <property type="match status" value="1"/>
</dbReference>
<dbReference type="PANTHER" id="PTHR43161:SF9">
    <property type="entry name" value="SORBITOL DEHYDROGENASE"/>
    <property type="match status" value="1"/>
</dbReference>
<evidence type="ECO:0000256" key="1">
    <source>
        <dbReference type="ARBA" id="ARBA00001947"/>
    </source>
</evidence>
<dbReference type="Gene3D" id="3.40.50.720">
    <property type="entry name" value="NAD(P)-binding Rossmann-like Domain"/>
    <property type="match status" value="1"/>
</dbReference>
<sequence length="366" mass="39672">MTDVSIPNYDKNNMPKTTKSAVLEKVFDIDMKYTKLKEMGPTDVLIKVVAVGICGSDVHYYDQGHIGDFVVKKPLILGHESSGVIVAVGDKVTKFKRGDRVAMEPGVPCGHCEACRTGHYNLCPNMQFMATPPVNGDLTQFIVYPQDFVYPIPENVSYEEATLNEPLSVGVHATQKLGVDVGSSVLISGMGPIGLLAILAAKAHGADQIIVSDAEQSRLDVAKKLGATNAVNIKNADVLDTVKTLTNGVGVDYAIEASGTVPGEQTSLHALKRGGKVAYIGVPTTDQTPLDVPFMTDHETTIMGIFRYCNNYQTGLKILAKNTKLVDNLLTNFYPLDQTKAALEKSRTDKSNSIKVIIYPNEQLRK</sequence>
<comment type="similarity">
    <text evidence="2 6">Belongs to the zinc-containing alcohol dehydrogenase family.</text>
</comment>
<dbReference type="InterPro" id="IPR036291">
    <property type="entry name" value="NAD(P)-bd_dom_sf"/>
</dbReference>
<dbReference type="PROSITE" id="PS00059">
    <property type="entry name" value="ADH_ZINC"/>
    <property type="match status" value="1"/>
</dbReference>
<comment type="cofactor">
    <cofactor evidence="1 6">
        <name>Zn(2+)</name>
        <dbReference type="ChEBI" id="CHEBI:29105"/>
    </cofactor>
</comment>
<dbReference type="InterPro" id="IPR011032">
    <property type="entry name" value="GroES-like_sf"/>
</dbReference>
<reference evidence="8 9" key="1">
    <citation type="submission" date="2019-10" db="EMBL/GenBank/DDBJ databases">
        <title>Genome sequencing of Lactobacillus fructivorans.</title>
        <authorList>
            <person name="Kim K."/>
        </authorList>
    </citation>
    <scope>NUCLEOTIDE SEQUENCE [LARGE SCALE GENOMIC DNA]</scope>
    <source>
        <strain evidence="8 9">LF543</strain>
    </source>
</reference>
<dbReference type="GO" id="GO:0008270">
    <property type="term" value="F:zinc ion binding"/>
    <property type="evidence" value="ECO:0007669"/>
    <property type="project" value="InterPro"/>
</dbReference>
<protein>
    <submittedName>
        <fullName evidence="8">Alcohol dehydrogenase catalytic domain-containing protein</fullName>
    </submittedName>
</protein>
<dbReference type="InterPro" id="IPR013149">
    <property type="entry name" value="ADH-like_C"/>
</dbReference>
<dbReference type="EMBL" id="CP045562">
    <property type="protein sequence ID" value="QFX92301.1"/>
    <property type="molecule type" value="Genomic_DNA"/>
</dbReference>
<name>A0AAE6NZH7_9LACO</name>
<keyword evidence="3 6" id="KW-0479">Metal-binding</keyword>
<dbReference type="InterPro" id="IPR002328">
    <property type="entry name" value="ADH_Zn_CS"/>
</dbReference>
<keyword evidence="5" id="KW-0560">Oxidoreductase</keyword>
<evidence type="ECO:0000256" key="6">
    <source>
        <dbReference type="RuleBase" id="RU361277"/>
    </source>
</evidence>
<dbReference type="SUPFAM" id="SSF51735">
    <property type="entry name" value="NAD(P)-binding Rossmann-fold domains"/>
    <property type="match status" value="1"/>
</dbReference>
<dbReference type="AlphaFoldDB" id="A0AAE6NZH7"/>
<evidence type="ECO:0000256" key="2">
    <source>
        <dbReference type="ARBA" id="ARBA00008072"/>
    </source>
</evidence>
<dbReference type="CDD" id="cd05285">
    <property type="entry name" value="sorbitol_DH"/>
    <property type="match status" value="1"/>
</dbReference>
<accession>A0AAE6NZH7</accession>
<evidence type="ECO:0000259" key="7">
    <source>
        <dbReference type="SMART" id="SM00829"/>
    </source>
</evidence>
<dbReference type="PANTHER" id="PTHR43161">
    <property type="entry name" value="SORBITOL DEHYDROGENASE"/>
    <property type="match status" value="1"/>
</dbReference>
<dbReference type="Proteomes" id="UP000327194">
    <property type="component" value="Chromosome"/>
</dbReference>
<evidence type="ECO:0000256" key="3">
    <source>
        <dbReference type="ARBA" id="ARBA00022723"/>
    </source>
</evidence>
<organism evidence="8 9">
    <name type="scientific">Fructilactobacillus fructivorans</name>
    <dbReference type="NCBI Taxonomy" id="1614"/>
    <lineage>
        <taxon>Bacteria</taxon>
        <taxon>Bacillati</taxon>
        <taxon>Bacillota</taxon>
        <taxon>Bacilli</taxon>
        <taxon>Lactobacillales</taxon>
        <taxon>Lactobacillaceae</taxon>
        <taxon>Fructilactobacillus</taxon>
    </lineage>
</organism>
<dbReference type="RefSeq" id="WP_010022571.1">
    <property type="nucleotide sequence ID" value="NZ_AZDS01000005.1"/>
</dbReference>
<dbReference type="GO" id="GO:0016616">
    <property type="term" value="F:oxidoreductase activity, acting on the CH-OH group of donors, NAD or NADP as acceptor"/>
    <property type="evidence" value="ECO:0007669"/>
    <property type="project" value="InterPro"/>
</dbReference>
<proteinExistence type="inferred from homology"/>
<dbReference type="InterPro" id="IPR045306">
    <property type="entry name" value="SDH-like"/>
</dbReference>
<dbReference type="InterPro" id="IPR020843">
    <property type="entry name" value="ER"/>
</dbReference>
<dbReference type="Pfam" id="PF00107">
    <property type="entry name" value="ADH_zinc_N"/>
    <property type="match status" value="1"/>
</dbReference>
<keyword evidence="4 6" id="KW-0862">Zinc</keyword>
<evidence type="ECO:0000313" key="9">
    <source>
        <dbReference type="Proteomes" id="UP000327194"/>
    </source>
</evidence>
<gene>
    <name evidence="8" type="ORF">LF543_01345</name>
</gene>
<dbReference type="KEGG" id="lfv:LF543_01345"/>
<dbReference type="SUPFAM" id="SSF50129">
    <property type="entry name" value="GroES-like"/>
    <property type="match status" value="1"/>
</dbReference>
<dbReference type="SMART" id="SM00829">
    <property type="entry name" value="PKS_ER"/>
    <property type="match status" value="1"/>
</dbReference>